<accession>A0A5F4W1A9</accession>
<dbReference type="GO" id="GO:0007163">
    <property type="term" value="P:establishment or maintenance of cell polarity"/>
    <property type="evidence" value="ECO:0007669"/>
    <property type="project" value="TreeGrafter"/>
</dbReference>
<dbReference type="Bgee" id="ENSCJAG00000004342">
    <property type="expression patterns" value="Expressed in cerebellum and 5 other cell types or tissues"/>
</dbReference>
<name>A0A5F4W1A9_CALJA</name>
<evidence type="ECO:0000313" key="3">
    <source>
        <dbReference type="Ensembl" id="ENSCJAP00000071644.1"/>
    </source>
</evidence>
<dbReference type="Proteomes" id="UP000008225">
    <property type="component" value="Chromosome 18"/>
</dbReference>
<proteinExistence type="predicted"/>
<dbReference type="GO" id="GO:0060341">
    <property type="term" value="P:regulation of cellular localization"/>
    <property type="evidence" value="ECO:0007669"/>
    <property type="project" value="TreeGrafter"/>
</dbReference>
<dbReference type="PROSITE" id="PS50106">
    <property type="entry name" value="PDZ"/>
    <property type="match status" value="1"/>
</dbReference>
<feature type="compositionally biased region" description="Pro residues" evidence="1">
    <location>
        <begin position="84"/>
        <end position="98"/>
    </location>
</feature>
<reference evidence="3" key="1">
    <citation type="submission" date="2009-03" db="EMBL/GenBank/DDBJ databases">
        <authorList>
            <person name="Warren W."/>
            <person name="Ye L."/>
            <person name="Minx P."/>
            <person name="Worley K."/>
            <person name="Gibbs R."/>
            <person name="Wilson R.K."/>
        </authorList>
    </citation>
    <scope>NUCLEOTIDE SEQUENCE [LARGE SCALE GENOMIC DNA]</scope>
</reference>
<feature type="region of interest" description="Disordered" evidence="1">
    <location>
        <begin position="823"/>
        <end position="895"/>
    </location>
</feature>
<evidence type="ECO:0000259" key="2">
    <source>
        <dbReference type="PROSITE" id="PS50106"/>
    </source>
</evidence>
<feature type="region of interest" description="Disordered" evidence="1">
    <location>
        <begin position="932"/>
        <end position="981"/>
    </location>
</feature>
<dbReference type="PANTHER" id="PTHR14102:SF12">
    <property type="entry name" value="CDNA SEQUENCE BC034090"/>
    <property type="match status" value="1"/>
</dbReference>
<reference evidence="3" key="2">
    <citation type="submission" date="2025-08" db="UniProtKB">
        <authorList>
            <consortium name="Ensembl"/>
        </authorList>
    </citation>
    <scope>IDENTIFICATION</scope>
</reference>
<feature type="region of interest" description="Disordered" evidence="1">
    <location>
        <begin position="60"/>
        <end position="104"/>
    </location>
</feature>
<feature type="region of interest" description="Disordered" evidence="1">
    <location>
        <begin position="417"/>
        <end position="500"/>
    </location>
</feature>
<feature type="region of interest" description="Disordered" evidence="1">
    <location>
        <begin position="136"/>
        <end position="270"/>
    </location>
</feature>
<sequence>MKPVPGAKKVGDHWSRGRPLLCLQVTLIWTGLNTKTLGHERLRGLVLCWISGALSVFSSRGPKTGSGAARPMERTSAMEWSGPEPQPDNGHPPRPWPCPQENRTSSLMALQPPRVWGTQLQGPSVLESKVRALKEKMTGGKQGVSPCPTSHEWSSPKKPKCTRGKAGGARTPSEGSFLPGAVMAPHTQNLPDGQLDSGVSVEEPARDGGPRPPRPPGPGREYCNWRSPWPPEAEWTLPDHERDPLLGPSSLQQSPIHGITPGQPGGPGLCNKIIHIPSPRTGRSYPFPDDVVTEGDLDSTSLTSEEDFAPRTALLGEPWRAGDLQALGAGSSALSLSDRVERNRLLLQEMLSVSGQSPHKAGTPAWTPSWDTAVPERPMGDVDWDSAISLQDSGQNRSFGPKPEPVLSPRHEEAKHLLQSARMKARTRPLRASHDIVPTIAQGSRDGHRSPARDPRTTLACRDSLQNGHTSDSSSGESSGGPGPRPRRGPSPSHVRFEDESAREAECRYLERLQQRQRQVLSTVLQAVDQGPLRSKPDLADYINGPPRLRDAGQGAFHRLVGSLDRRGPLVAPTLGSERRCQACGSCINNLWPTQGKAAPDPRALQEPQAPRGMEGLLGGLSSPLRLLPAEPGLHTEWIRETHIGDTVCPAEVHSALDSTDTLDSCRTDSEEAGISQASQACEQTRGSSPRLRLQGSRPQGHRWPKKADTELPWGLQARQHLPGADDVELGNEVKEDRGHTAGGTLFLREDAVPKPPGLELKRVSLGPQWQPGPGLGSHQSHSLDSRTPCRTAYATTSPRAPESLGPGGQAQVIESHESLEIVSPSSLQQGPAEPSAPNQAQQPTASFCPEGWTPTPPPSRKTTSPTSHRKAALAGQRRPSDQGEPVGIPRPPSRSAVLRTCELSPSQTQPSCPQVRHSLLALSTNNCNNSAPRGLQEPCRGAVHEGRVERGPRSREPEPPLENSRDGGSQGFPSSADVDTINSTGITLSLFSEDPEFSQESEGSLQRTESGSGRHVLSKASAGAGTGPGCPSAAPSDQNKKRSSSIASTLGLKKLFSALSQSSRPKLGKSRSYSVEQLQPAVPRLVSHSRAPSLQSLHPVSPHHQRRKAASFQNLHSLLSGKGDRSSLYLVAGPGDHSAAGRLARASPRRALSVEDVGAPSLVRTVGRLVEVFPDGTSQLQLQRSPGGTFGFCVASGNGRPDSGIYVQEMADMSTAKLYSGLLGVGDEILEVNGAKVAGLGLAHIKELLACSESLSIRVLRQRPVPR</sequence>
<evidence type="ECO:0000313" key="4">
    <source>
        <dbReference type="Proteomes" id="UP000008225"/>
    </source>
</evidence>
<reference evidence="3" key="3">
    <citation type="submission" date="2025-09" db="UniProtKB">
        <authorList>
            <consortium name="Ensembl"/>
        </authorList>
    </citation>
    <scope>IDENTIFICATION</scope>
</reference>
<evidence type="ECO:0000256" key="1">
    <source>
        <dbReference type="SAM" id="MobiDB-lite"/>
    </source>
</evidence>
<dbReference type="PANTHER" id="PTHR14102">
    <property type="entry name" value="PAR-6-RELATED"/>
    <property type="match status" value="1"/>
</dbReference>
<dbReference type="InterPro" id="IPR032756">
    <property type="entry name" value="DUF4685"/>
</dbReference>
<feature type="compositionally biased region" description="Polar residues" evidence="1">
    <location>
        <begin position="837"/>
        <end position="846"/>
    </location>
</feature>
<dbReference type="FunFam" id="2.30.42.10:FF:000215">
    <property type="entry name" value="uncharacterized protein KIAA1614 homolog"/>
    <property type="match status" value="1"/>
</dbReference>
<dbReference type="SMART" id="SM00228">
    <property type="entry name" value="PDZ"/>
    <property type="match status" value="1"/>
</dbReference>
<feature type="region of interest" description="Disordered" evidence="1">
    <location>
        <begin position="737"/>
        <end position="788"/>
    </location>
</feature>
<feature type="region of interest" description="Disordered" evidence="1">
    <location>
        <begin position="670"/>
        <end position="706"/>
    </location>
</feature>
<dbReference type="InterPro" id="IPR051741">
    <property type="entry name" value="PAR6_homolog"/>
</dbReference>
<keyword evidence="4" id="KW-1185">Reference proteome</keyword>
<dbReference type="InterPro" id="IPR001478">
    <property type="entry name" value="PDZ"/>
</dbReference>
<dbReference type="Pfam" id="PF15737">
    <property type="entry name" value="DUF4685"/>
    <property type="match status" value="1"/>
</dbReference>
<dbReference type="Ensembl" id="ENSCJAT00000101370.2">
    <property type="protein sequence ID" value="ENSCJAP00000071644.1"/>
    <property type="gene ID" value="ENSCJAG00000004342.5"/>
</dbReference>
<feature type="compositionally biased region" description="Basic and acidic residues" evidence="1">
    <location>
        <begin position="943"/>
        <end position="959"/>
    </location>
</feature>
<dbReference type="GeneTree" id="ENSGT00390000013003"/>
<dbReference type="GO" id="GO:0005938">
    <property type="term" value="C:cell cortex"/>
    <property type="evidence" value="ECO:0007669"/>
    <property type="project" value="TreeGrafter"/>
</dbReference>
<dbReference type="GO" id="GO:0005634">
    <property type="term" value="C:nucleus"/>
    <property type="evidence" value="ECO:0007669"/>
    <property type="project" value="TreeGrafter"/>
</dbReference>
<feature type="domain" description="PDZ" evidence="2">
    <location>
        <begin position="1180"/>
        <end position="1250"/>
    </location>
</feature>
<dbReference type="SUPFAM" id="SSF50156">
    <property type="entry name" value="PDZ domain-like"/>
    <property type="match status" value="1"/>
</dbReference>
<dbReference type="InterPro" id="IPR036034">
    <property type="entry name" value="PDZ_sf"/>
</dbReference>
<feature type="region of interest" description="Disordered" evidence="1">
    <location>
        <begin position="995"/>
        <end position="1046"/>
    </location>
</feature>
<dbReference type="GO" id="GO:0016324">
    <property type="term" value="C:apical plasma membrane"/>
    <property type="evidence" value="ECO:0007669"/>
    <property type="project" value="TreeGrafter"/>
</dbReference>
<feature type="compositionally biased region" description="Polar residues" evidence="1">
    <location>
        <begin position="1001"/>
        <end position="1012"/>
    </location>
</feature>
<dbReference type="GO" id="GO:0007098">
    <property type="term" value="P:centrosome cycle"/>
    <property type="evidence" value="ECO:0007669"/>
    <property type="project" value="TreeGrafter"/>
</dbReference>
<feature type="compositionally biased region" description="Basic and acidic residues" evidence="1">
    <location>
        <begin position="445"/>
        <end position="456"/>
    </location>
</feature>
<dbReference type="AlphaFoldDB" id="A0A5F4W1A9"/>
<dbReference type="Pfam" id="PF00595">
    <property type="entry name" value="PDZ"/>
    <property type="match status" value="1"/>
</dbReference>
<protein>
    <submittedName>
        <fullName evidence="3">KIAA1614</fullName>
    </submittedName>
</protein>
<gene>
    <name evidence="3" type="primary">KIAA1614</name>
</gene>
<feature type="compositionally biased region" description="Polar residues" evidence="1">
    <location>
        <begin position="676"/>
        <end position="688"/>
    </location>
</feature>
<organism evidence="3 4">
    <name type="scientific">Callithrix jacchus</name>
    <name type="common">White-tufted-ear marmoset</name>
    <name type="synonym">Simia Jacchus</name>
    <dbReference type="NCBI Taxonomy" id="9483"/>
    <lineage>
        <taxon>Eukaryota</taxon>
        <taxon>Metazoa</taxon>
        <taxon>Chordata</taxon>
        <taxon>Craniata</taxon>
        <taxon>Vertebrata</taxon>
        <taxon>Euteleostomi</taxon>
        <taxon>Mammalia</taxon>
        <taxon>Eutheria</taxon>
        <taxon>Euarchontoglires</taxon>
        <taxon>Primates</taxon>
        <taxon>Haplorrhini</taxon>
        <taxon>Platyrrhini</taxon>
        <taxon>Cebidae</taxon>
        <taxon>Callitrichinae</taxon>
        <taxon>Callithrix</taxon>
        <taxon>Callithrix</taxon>
    </lineage>
</organism>
<dbReference type="Gene3D" id="2.30.42.10">
    <property type="match status" value="1"/>
</dbReference>